<keyword evidence="4" id="KW-1185">Reference proteome</keyword>
<gene>
    <name evidence="3" type="ORF">FBUS_02433</name>
</gene>
<evidence type="ECO:0000256" key="2">
    <source>
        <dbReference type="SAM" id="MobiDB-lite"/>
    </source>
</evidence>
<protein>
    <submittedName>
        <fullName evidence="3">Uncharacterized protein</fullName>
    </submittedName>
</protein>
<feature type="region of interest" description="Disordered" evidence="2">
    <location>
        <begin position="284"/>
        <end position="304"/>
    </location>
</feature>
<proteinExistence type="predicted"/>
<feature type="compositionally biased region" description="Polar residues" evidence="2">
    <location>
        <begin position="364"/>
        <end position="379"/>
    </location>
</feature>
<accession>A0A8E0RWC2</accession>
<organism evidence="3 4">
    <name type="scientific">Fasciolopsis buskii</name>
    <dbReference type="NCBI Taxonomy" id="27845"/>
    <lineage>
        <taxon>Eukaryota</taxon>
        <taxon>Metazoa</taxon>
        <taxon>Spiralia</taxon>
        <taxon>Lophotrochozoa</taxon>
        <taxon>Platyhelminthes</taxon>
        <taxon>Trematoda</taxon>
        <taxon>Digenea</taxon>
        <taxon>Plagiorchiida</taxon>
        <taxon>Echinostomata</taxon>
        <taxon>Echinostomatoidea</taxon>
        <taxon>Fasciolidae</taxon>
        <taxon>Fasciolopsis</taxon>
    </lineage>
</organism>
<dbReference type="EMBL" id="LUCM01005765">
    <property type="protein sequence ID" value="KAA0192314.1"/>
    <property type="molecule type" value="Genomic_DNA"/>
</dbReference>
<dbReference type="Proteomes" id="UP000728185">
    <property type="component" value="Unassembled WGS sequence"/>
</dbReference>
<dbReference type="AlphaFoldDB" id="A0A8E0RWC2"/>
<feature type="compositionally biased region" description="Basic and acidic residues" evidence="2">
    <location>
        <begin position="291"/>
        <end position="304"/>
    </location>
</feature>
<feature type="region of interest" description="Disordered" evidence="2">
    <location>
        <begin position="330"/>
        <end position="411"/>
    </location>
</feature>
<evidence type="ECO:0000313" key="4">
    <source>
        <dbReference type="Proteomes" id="UP000728185"/>
    </source>
</evidence>
<sequence length="437" mass="50472">KIAFLTAENESLKARCRQLSDQLVKKDKELTNLTDPTEVNIVKCNEYKLKNAKLLQSLGENRLQTVRIFRQLHQRLYKLEGQLKEKDAQYSQIVTDLKYTRVEELRTQLEVAFSEVQRLQKLVRSQSEELCHWRNLQQARANKKKNDPEFMELVRRVKTLGQVIKSMDEQKKELIARNDFLVNRMHQLLANDNSSGKDFDKGRVVTMELSRSGSIEHNESADHLQKRETSVSNGFRHNQPVARPIPSRNEFADELASVRSHANSLELTNQHLREDVAFYKKQSELAKSSRKARDVNPVEGKKTANLTKDEHSAILIQRAWRQHRNRGLELRKQQRAQDMHERAEAREQEAAKQLIKSTLHGHLSRQSSFRSINRSNETASEADEVDTGTFGTDDSRTSATGILPEEKDKNLTNLKAAIHGHLERERSLSSLQQSDDW</sequence>
<feature type="compositionally biased region" description="Basic and acidic residues" evidence="2">
    <location>
        <begin position="330"/>
        <end position="350"/>
    </location>
</feature>
<name>A0A8E0RWC2_9TREM</name>
<dbReference type="OrthoDB" id="2136082at2759"/>
<feature type="non-terminal residue" evidence="3">
    <location>
        <position position="437"/>
    </location>
</feature>
<evidence type="ECO:0000313" key="3">
    <source>
        <dbReference type="EMBL" id="KAA0192314.1"/>
    </source>
</evidence>
<feature type="coiled-coil region" evidence="1">
    <location>
        <begin position="2"/>
        <end position="29"/>
    </location>
</feature>
<feature type="compositionally biased region" description="Polar residues" evidence="2">
    <location>
        <begin position="389"/>
        <end position="400"/>
    </location>
</feature>
<evidence type="ECO:0000256" key="1">
    <source>
        <dbReference type="SAM" id="Coils"/>
    </source>
</evidence>
<comment type="caution">
    <text evidence="3">The sequence shown here is derived from an EMBL/GenBank/DDBJ whole genome shotgun (WGS) entry which is preliminary data.</text>
</comment>
<reference evidence="3" key="1">
    <citation type="submission" date="2019-05" db="EMBL/GenBank/DDBJ databases">
        <title>Annotation for the trematode Fasciolopsis buski.</title>
        <authorList>
            <person name="Choi Y.-J."/>
        </authorList>
    </citation>
    <scope>NUCLEOTIDE SEQUENCE</scope>
    <source>
        <strain evidence="3">HT</strain>
        <tissue evidence="3">Whole worm</tissue>
    </source>
</reference>
<keyword evidence="1" id="KW-0175">Coiled coil</keyword>